<evidence type="ECO:0000313" key="3">
    <source>
        <dbReference type="Proteomes" id="UP000053766"/>
    </source>
</evidence>
<evidence type="ECO:0000256" key="1">
    <source>
        <dbReference type="SAM" id="SignalP"/>
    </source>
</evidence>
<proteinExistence type="predicted"/>
<dbReference type="AlphaFoldDB" id="A0A0D8XCY6"/>
<sequence>MGLLWLLVLIYVTFAQFYPPPYFGHPYGGFNPYHYRPYNHLNFHYVDYYNPYNHYGTNFYNPYTHYRNRGRNFNSSPRRRNNVGCDECSVEVVDLHDRSRPKRYDSFFEKQYP</sequence>
<reference evidence="3" key="2">
    <citation type="journal article" date="2016" name="Sci. Rep.">
        <title>Dictyocaulus viviparus genome, variome and transcriptome elucidate lungworm biology and support future intervention.</title>
        <authorList>
            <person name="McNulty S.N."/>
            <person name="Strube C."/>
            <person name="Rosa B.A."/>
            <person name="Martin J.C."/>
            <person name="Tyagi R."/>
            <person name="Choi Y.J."/>
            <person name="Wang Q."/>
            <person name="Hallsworth Pepin K."/>
            <person name="Zhang X."/>
            <person name="Ozersky P."/>
            <person name="Wilson R.K."/>
            <person name="Sternberg P.W."/>
            <person name="Gasser R.B."/>
            <person name="Mitreva M."/>
        </authorList>
    </citation>
    <scope>NUCLEOTIDE SEQUENCE [LARGE SCALE GENOMIC DNA]</scope>
    <source>
        <strain evidence="3">HannoverDv2000</strain>
    </source>
</reference>
<evidence type="ECO:0000313" key="2">
    <source>
        <dbReference type="EMBL" id="KJH42485.1"/>
    </source>
</evidence>
<feature type="signal peptide" evidence="1">
    <location>
        <begin position="1"/>
        <end position="15"/>
    </location>
</feature>
<name>A0A0D8XCY6_DICVI</name>
<keyword evidence="3" id="KW-1185">Reference proteome</keyword>
<organism evidence="2 3">
    <name type="scientific">Dictyocaulus viviparus</name>
    <name type="common">Bovine lungworm</name>
    <dbReference type="NCBI Taxonomy" id="29172"/>
    <lineage>
        <taxon>Eukaryota</taxon>
        <taxon>Metazoa</taxon>
        <taxon>Ecdysozoa</taxon>
        <taxon>Nematoda</taxon>
        <taxon>Chromadorea</taxon>
        <taxon>Rhabditida</taxon>
        <taxon>Rhabditina</taxon>
        <taxon>Rhabditomorpha</taxon>
        <taxon>Strongyloidea</taxon>
        <taxon>Metastrongylidae</taxon>
        <taxon>Dictyocaulus</taxon>
    </lineage>
</organism>
<reference evidence="2 3" key="1">
    <citation type="submission" date="2013-11" db="EMBL/GenBank/DDBJ databases">
        <title>Draft genome of the bovine lungworm Dictyocaulus viviparus.</title>
        <authorList>
            <person name="Mitreva M."/>
        </authorList>
    </citation>
    <scope>NUCLEOTIDE SEQUENCE [LARGE SCALE GENOMIC DNA]</scope>
    <source>
        <strain evidence="2 3">HannoverDv2000</strain>
    </source>
</reference>
<feature type="chain" id="PRO_5012655602" evidence="1">
    <location>
        <begin position="16"/>
        <end position="113"/>
    </location>
</feature>
<dbReference type="Proteomes" id="UP000053766">
    <property type="component" value="Unassembled WGS sequence"/>
</dbReference>
<gene>
    <name evidence="2" type="ORF">DICVIV_11525</name>
</gene>
<protein>
    <submittedName>
        <fullName evidence="2">Uncharacterized protein</fullName>
    </submittedName>
</protein>
<dbReference type="EMBL" id="KN716660">
    <property type="protein sequence ID" value="KJH42485.1"/>
    <property type="molecule type" value="Genomic_DNA"/>
</dbReference>
<keyword evidence="1" id="KW-0732">Signal</keyword>
<accession>A0A0D8XCY6</accession>